<dbReference type="EMBL" id="SHKX01000011">
    <property type="protein sequence ID" value="RZU46944.1"/>
    <property type="molecule type" value="Genomic_DNA"/>
</dbReference>
<dbReference type="AlphaFoldDB" id="A0A4Q7ZA36"/>
<evidence type="ECO:0000313" key="2">
    <source>
        <dbReference type="Proteomes" id="UP000292423"/>
    </source>
</evidence>
<name>A0A4Q7ZA36_9GAMM</name>
<evidence type="ECO:0000313" key="1">
    <source>
        <dbReference type="EMBL" id="RZU46944.1"/>
    </source>
</evidence>
<accession>A0A4Q7ZA36</accession>
<reference evidence="1 2" key="1">
    <citation type="submission" date="2019-02" db="EMBL/GenBank/DDBJ databases">
        <title>Genomic Encyclopedia of Type Strains, Phase IV (KMG-IV): sequencing the most valuable type-strain genomes for metagenomic binning, comparative biology and taxonomic classification.</title>
        <authorList>
            <person name="Goeker M."/>
        </authorList>
    </citation>
    <scope>NUCLEOTIDE SEQUENCE [LARGE SCALE GENOMIC DNA]</scope>
    <source>
        <strain evidence="1 2">DSM 105135</strain>
    </source>
</reference>
<proteinExistence type="predicted"/>
<protein>
    <submittedName>
        <fullName evidence="1">Uncharacterized protein</fullName>
    </submittedName>
</protein>
<comment type="caution">
    <text evidence="1">The sequence shown here is derived from an EMBL/GenBank/DDBJ whole genome shotgun (WGS) entry which is preliminary data.</text>
</comment>
<gene>
    <name evidence="1" type="ORF">EV700_1330</name>
</gene>
<organism evidence="1 2">
    <name type="scientific">Fluviicoccus keumensis</name>
    <dbReference type="NCBI Taxonomy" id="1435465"/>
    <lineage>
        <taxon>Bacteria</taxon>
        <taxon>Pseudomonadati</taxon>
        <taxon>Pseudomonadota</taxon>
        <taxon>Gammaproteobacteria</taxon>
        <taxon>Moraxellales</taxon>
        <taxon>Moraxellaceae</taxon>
        <taxon>Fluviicoccus</taxon>
    </lineage>
</organism>
<dbReference type="RefSeq" id="WP_130412015.1">
    <property type="nucleotide sequence ID" value="NZ_SHKX01000011.1"/>
</dbReference>
<sequence>MARSIEPLPGMAVNGDLSPDSVYVALYREHRRDYPDDARRCLLLLAELSGSSLAAVMLFPRLRAFVEGEG</sequence>
<keyword evidence="2" id="KW-1185">Reference proteome</keyword>
<dbReference type="Proteomes" id="UP000292423">
    <property type="component" value="Unassembled WGS sequence"/>
</dbReference>